<name>A0ABQ0VH73_ENTMU</name>
<sequence length="85" mass="9550">MKTLKRMIIKIQNARGIPVKTTGRDFIQLNKNVFEKNHNIQAQIDFLKNEGLYDKVGEFCLLNGGVAIVERLKDGGIAIMSQSNC</sequence>
<reference evidence="1 2" key="1">
    <citation type="submission" date="2019-07" db="EMBL/GenBank/DDBJ databases">
        <title>Whole genome shotgun sequence of Enterococcus mundtii NBRC 100490.</title>
        <authorList>
            <person name="Hosoyama A."/>
            <person name="Uohara A."/>
            <person name="Ohji S."/>
            <person name="Ichikawa N."/>
        </authorList>
    </citation>
    <scope>NUCLEOTIDE SEQUENCE [LARGE SCALE GENOMIC DNA]</scope>
    <source>
        <strain evidence="1 2">NBRC 100490</strain>
    </source>
</reference>
<dbReference type="EMBL" id="BJWA01000051">
    <property type="protein sequence ID" value="GEL81946.1"/>
    <property type="molecule type" value="Genomic_DNA"/>
</dbReference>
<evidence type="ECO:0000313" key="1">
    <source>
        <dbReference type="EMBL" id="GEL81946.1"/>
    </source>
</evidence>
<organism evidence="1 2">
    <name type="scientific">Enterococcus mundtii</name>
    <dbReference type="NCBI Taxonomy" id="53346"/>
    <lineage>
        <taxon>Bacteria</taxon>
        <taxon>Bacillati</taxon>
        <taxon>Bacillota</taxon>
        <taxon>Bacilli</taxon>
        <taxon>Lactobacillales</taxon>
        <taxon>Enterococcaceae</taxon>
        <taxon>Enterococcus</taxon>
    </lineage>
</organism>
<protein>
    <submittedName>
        <fullName evidence="1">Uncharacterized protein</fullName>
    </submittedName>
</protein>
<dbReference type="Proteomes" id="UP000321175">
    <property type="component" value="Unassembled WGS sequence"/>
</dbReference>
<keyword evidence="2" id="KW-1185">Reference proteome</keyword>
<dbReference type="GeneID" id="61001190"/>
<proteinExistence type="predicted"/>
<dbReference type="RefSeq" id="WP_071867356.1">
    <property type="nucleotide sequence ID" value="NZ_BJWA01000051.1"/>
</dbReference>
<gene>
    <name evidence="1" type="ORF">EMU01_30900</name>
</gene>
<accession>A0ABQ0VH73</accession>
<comment type="caution">
    <text evidence="1">The sequence shown here is derived from an EMBL/GenBank/DDBJ whole genome shotgun (WGS) entry which is preliminary data.</text>
</comment>
<evidence type="ECO:0000313" key="2">
    <source>
        <dbReference type="Proteomes" id="UP000321175"/>
    </source>
</evidence>